<organism evidence="3 4">
    <name type="scientific">Dimargaris cristalligena</name>
    <dbReference type="NCBI Taxonomy" id="215637"/>
    <lineage>
        <taxon>Eukaryota</taxon>
        <taxon>Fungi</taxon>
        <taxon>Fungi incertae sedis</taxon>
        <taxon>Zoopagomycota</taxon>
        <taxon>Kickxellomycotina</taxon>
        <taxon>Dimargaritomycetes</taxon>
        <taxon>Dimargaritales</taxon>
        <taxon>Dimargaritaceae</taxon>
        <taxon>Dimargaris</taxon>
    </lineage>
</organism>
<evidence type="ECO:0000313" key="3">
    <source>
        <dbReference type="EMBL" id="RKP39194.1"/>
    </source>
</evidence>
<accession>A0A4P9ZZI4</accession>
<dbReference type="PANTHER" id="PTHR34391">
    <property type="entry name" value="UPF0658 GOLGI APPARATUS MEMBRANE PROTEIN C1952.10C-RELATED"/>
    <property type="match status" value="1"/>
</dbReference>
<keyword evidence="2" id="KW-0472">Membrane</keyword>
<dbReference type="InterPro" id="IPR040410">
    <property type="entry name" value="UPF0658_Golgi"/>
</dbReference>
<dbReference type="EMBL" id="ML002290">
    <property type="protein sequence ID" value="RKP39194.1"/>
    <property type="molecule type" value="Genomic_DNA"/>
</dbReference>
<dbReference type="Proteomes" id="UP000268162">
    <property type="component" value="Unassembled WGS sequence"/>
</dbReference>
<evidence type="ECO:0000313" key="4">
    <source>
        <dbReference type="Proteomes" id="UP000268162"/>
    </source>
</evidence>
<evidence type="ECO:0000256" key="1">
    <source>
        <dbReference type="SAM" id="MobiDB-lite"/>
    </source>
</evidence>
<feature type="transmembrane region" description="Helical" evidence="2">
    <location>
        <begin position="232"/>
        <end position="253"/>
    </location>
</feature>
<feature type="transmembrane region" description="Helical" evidence="2">
    <location>
        <begin position="196"/>
        <end position="217"/>
    </location>
</feature>
<keyword evidence="4" id="KW-1185">Reference proteome</keyword>
<reference evidence="4" key="1">
    <citation type="journal article" date="2018" name="Nat. Microbiol.">
        <title>Leveraging single-cell genomics to expand the fungal tree of life.</title>
        <authorList>
            <person name="Ahrendt S.R."/>
            <person name="Quandt C.A."/>
            <person name="Ciobanu D."/>
            <person name="Clum A."/>
            <person name="Salamov A."/>
            <person name="Andreopoulos B."/>
            <person name="Cheng J.F."/>
            <person name="Woyke T."/>
            <person name="Pelin A."/>
            <person name="Henrissat B."/>
            <person name="Reynolds N.K."/>
            <person name="Benny G.L."/>
            <person name="Smith M.E."/>
            <person name="James T.Y."/>
            <person name="Grigoriev I.V."/>
        </authorList>
    </citation>
    <scope>NUCLEOTIDE SEQUENCE [LARGE SCALE GENOMIC DNA]</scope>
    <source>
        <strain evidence="4">RSA 468</strain>
    </source>
</reference>
<keyword evidence="2" id="KW-1133">Transmembrane helix</keyword>
<proteinExistence type="predicted"/>
<feature type="transmembrane region" description="Helical" evidence="2">
    <location>
        <begin position="33"/>
        <end position="53"/>
    </location>
</feature>
<dbReference type="GO" id="GO:0005794">
    <property type="term" value="C:Golgi apparatus"/>
    <property type="evidence" value="ECO:0007669"/>
    <property type="project" value="TreeGrafter"/>
</dbReference>
<feature type="transmembrane region" description="Helical" evidence="2">
    <location>
        <begin position="165"/>
        <end position="184"/>
    </location>
</feature>
<dbReference type="AlphaFoldDB" id="A0A4P9ZZI4"/>
<name>A0A4P9ZZI4_9FUNG</name>
<evidence type="ECO:0000256" key="2">
    <source>
        <dbReference type="SAM" id="Phobius"/>
    </source>
</evidence>
<gene>
    <name evidence="3" type="ORF">BJ085DRAFT_19320</name>
</gene>
<keyword evidence="2" id="KW-0812">Transmembrane</keyword>
<feature type="transmembrane region" description="Helical" evidence="2">
    <location>
        <begin position="132"/>
        <end position="159"/>
    </location>
</feature>
<feature type="region of interest" description="Disordered" evidence="1">
    <location>
        <begin position="276"/>
        <end position="302"/>
    </location>
</feature>
<feature type="transmembrane region" description="Helical" evidence="2">
    <location>
        <begin position="6"/>
        <end position="26"/>
    </location>
</feature>
<feature type="transmembrane region" description="Helical" evidence="2">
    <location>
        <begin position="86"/>
        <end position="107"/>
    </location>
</feature>
<sequence>MSKSKPILVYHAVFAFAVVYSVVSWWDALVQQNIFQVFSLVAFNLMLIMYSVIQSFQHSHLSMTDMDHIMNDHGVGYVYNTREFELGLTAMVSFCSFCLLVLAYPLYRSFAWGFYQRLGADVRIRSMNVHHLVLIMLLKLDFFFFTSYAIQMVTLLLTFDSTGTILRVALGLPLSILVILLGYFGVNRENRAVTYAYLTGLVIGLAYIVFELAYMIHSEEHADDPYVNSRKFLYFFSVILILLIIASFSYGVLCLRNFNRGLKEARAESSQEFESLPTSKRWTGRPTSAQAAMRPISNVEID</sequence>
<feature type="compositionally biased region" description="Polar residues" evidence="1">
    <location>
        <begin position="276"/>
        <end position="290"/>
    </location>
</feature>
<protein>
    <submittedName>
        <fullName evidence="3">Uncharacterized protein</fullName>
    </submittedName>
</protein>
<dbReference type="PANTHER" id="PTHR34391:SF1">
    <property type="entry name" value="UPF0658 GOLGI APPARATUS MEMBRANE PROTEIN C1952.10C-RELATED"/>
    <property type="match status" value="1"/>
</dbReference>